<comment type="cofactor">
    <cofactor evidence="1">
        <name>FMN</name>
        <dbReference type="ChEBI" id="CHEBI:58210"/>
    </cofactor>
</comment>
<feature type="domain" description="NADH:flavin oxidoreductase/NADH oxidase N-terminal" evidence="4">
    <location>
        <begin position="37"/>
        <end position="368"/>
    </location>
</feature>
<evidence type="ECO:0000313" key="5">
    <source>
        <dbReference type="EMBL" id="CAA9217875.1"/>
    </source>
</evidence>
<proteinExistence type="inferred from homology"/>
<dbReference type="GO" id="GO:0005829">
    <property type="term" value="C:cytosol"/>
    <property type="evidence" value="ECO:0007669"/>
    <property type="project" value="UniProtKB-ARBA"/>
</dbReference>
<dbReference type="Pfam" id="PF00724">
    <property type="entry name" value="Oxidored_FMN"/>
    <property type="match status" value="1"/>
</dbReference>
<dbReference type="EMBL" id="CADCTL010000034">
    <property type="protein sequence ID" value="CAA9217875.1"/>
    <property type="molecule type" value="Genomic_DNA"/>
</dbReference>
<dbReference type="GO" id="GO:0016628">
    <property type="term" value="F:oxidoreductase activity, acting on the CH-CH group of donors, NAD or NADP as acceptor"/>
    <property type="evidence" value="ECO:0007669"/>
    <property type="project" value="UniProtKB-ARBA"/>
</dbReference>
<dbReference type="PANTHER" id="PTHR22893">
    <property type="entry name" value="NADH OXIDOREDUCTASE-RELATED"/>
    <property type="match status" value="1"/>
</dbReference>
<dbReference type="CDD" id="cd02933">
    <property type="entry name" value="OYE_like_FMN"/>
    <property type="match status" value="1"/>
</dbReference>
<gene>
    <name evidence="5" type="ORF">AVDCRST_MAG04-494</name>
</gene>
<dbReference type="AlphaFoldDB" id="A0A6J4HCP6"/>
<dbReference type="GO" id="GO:0010181">
    <property type="term" value="F:FMN binding"/>
    <property type="evidence" value="ECO:0007669"/>
    <property type="project" value="InterPro"/>
</dbReference>
<name>A0A6J4HCP6_9PROT</name>
<evidence type="ECO:0000256" key="1">
    <source>
        <dbReference type="ARBA" id="ARBA00001917"/>
    </source>
</evidence>
<evidence type="ECO:0000259" key="4">
    <source>
        <dbReference type="Pfam" id="PF00724"/>
    </source>
</evidence>
<keyword evidence="3" id="KW-0560">Oxidoreductase</keyword>
<evidence type="ECO:0000256" key="3">
    <source>
        <dbReference type="ARBA" id="ARBA00023002"/>
    </source>
</evidence>
<dbReference type="InterPro" id="IPR001155">
    <property type="entry name" value="OxRdtase_FMN_N"/>
</dbReference>
<dbReference type="Gene3D" id="3.20.20.70">
    <property type="entry name" value="Aldolase class I"/>
    <property type="match status" value="1"/>
</dbReference>
<dbReference type="SUPFAM" id="SSF51395">
    <property type="entry name" value="FMN-linked oxidoreductases"/>
    <property type="match status" value="1"/>
</dbReference>
<evidence type="ECO:0000256" key="2">
    <source>
        <dbReference type="ARBA" id="ARBA00005979"/>
    </source>
</evidence>
<accession>A0A6J4HCP6</accession>
<reference evidence="5" key="1">
    <citation type="submission" date="2020-02" db="EMBL/GenBank/DDBJ databases">
        <authorList>
            <person name="Meier V. D."/>
        </authorList>
    </citation>
    <scope>NUCLEOTIDE SEQUENCE</scope>
    <source>
        <strain evidence="5">AVDCRST_MAG04</strain>
    </source>
</reference>
<dbReference type="InterPro" id="IPR045247">
    <property type="entry name" value="Oye-like"/>
</dbReference>
<dbReference type="FunFam" id="3.20.20.70:FF:000059">
    <property type="entry name" value="N-ethylmaleimide reductase, FMN-linked"/>
    <property type="match status" value="1"/>
</dbReference>
<protein>
    <submittedName>
        <fullName evidence="5">NADH:flavin oxidoreductases, Old Yellow Enzyme family</fullName>
    </submittedName>
</protein>
<sequence length="399" mass="42786">MAAMRGGPPAPGPAASHFVLRRNTGFCFMSNDNAAAELFQPIRMGALALPNRVVMAPLTRSRAGTGDAPGPLNATYYAQRASAGLIISEATNITQQGKGYAFTPGIWSDEQVAGWRLVTDAVHARNGRIVCQLWHVGRISHPSLQPNGALPVAPSAVQPKGNAFTETGFQPHVAPRALETDEIAGIVSDYRHAAEQAKRAGFDGVEIHAANGYLIDQFLRDGTNKRTDRYGGSVENRLRFLLEVTEAVTGVWGGERTGLRLSPVSPANDISDSDPMAVFGPAVEAVNRFKLAYVHFVEGATGGDRDIAPDFDFAKLRRAFNGLTMMNNGYDLDLAVAAVREGRADLVAFGRPYIANPDLVERLRRGAPLAKPDNATFYGGDAHGYTDYPALGEEQLNAA</sequence>
<comment type="similarity">
    <text evidence="2">Belongs to the NADH:flavin oxidoreductase/NADH oxidase family.</text>
</comment>
<dbReference type="PANTHER" id="PTHR22893:SF91">
    <property type="entry name" value="NADPH DEHYDROGENASE 2-RELATED"/>
    <property type="match status" value="1"/>
</dbReference>
<organism evidence="5">
    <name type="scientific">uncultured Acetobacteraceae bacterium</name>
    <dbReference type="NCBI Taxonomy" id="169975"/>
    <lineage>
        <taxon>Bacteria</taxon>
        <taxon>Pseudomonadati</taxon>
        <taxon>Pseudomonadota</taxon>
        <taxon>Alphaproteobacteria</taxon>
        <taxon>Acetobacterales</taxon>
        <taxon>Acetobacteraceae</taxon>
        <taxon>environmental samples</taxon>
    </lineage>
</organism>
<dbReference type="InterPro" id="IPR013785">
    <property type="entry name" value="Aldolase_TIM"/>
</dbReference>